<sequence length="122" mass="13795">MPVRRNISRRGSRKKMPVCGARVEHPPPVLQLNNEEEHEPQKSETHVDYCQLKITQEFGDSPSPSIPQTLNWGPGGARSRTRHGLANGRKAARRISRVADYLDISGKNEEVGHVLRHSSYYD</sequence>
<evidence type="ECO:0000256" key="1">
    <source>
        <dbReference type="SAM" id="MobiDB-lite"/>
    </source>
</evidence>
<evidence type="ECO:0000313" key="3">
    <source>
        <dbReference type="Proteomes" id="UP000834106"/>
    </source>
</evidence>
<evidence type="ECO:0000313" key="2">
    <source>
        <dbReference type="EMBL" id="CAI9787303.1"/>
    </source>
</evidence>
<gene>
    <name evidence="2" type="ORF">FPE_LOCUS34733</name>
</gene>
<organism evidence="2 3">
    <name type="scientific">Fraxinus pennsylvanica</name>
    <dbReference type="NCBI Taxonomy" id="56036"/>
    <lineage>
        <taxon>Eukaryota</taxon>
        <taxon>Viridiplantae</taxon>
        <taxon>Streptophyta</taxon>
        <taxon>Embryophyta</taxon>
        <taxon>Tracheophyta</taxon>
        <taxon>Spermatophyta</taxon>
        <taxon>Magnoliopsida</taxon>
        <taxon>eudicotyledons</taxon>
        <taxon>Gunneridae</taxon>
        <taxon>Pentapetalae</taxon>
        <taxon>asterids</taxon>
        <taxon>lamiids</taxon>
        <taxon>Lamiales</taxon>
        <taxon>Oleaceae</taxon>
        <taxon>Oleeae</taxon>
        <taxon>Fraxinus</taxon>
    </lineage>
</organism>
<feature type="region of interest" description="Disordered" evidence="1">
    <location>
        <begin position="1"/>
        <end position="90"/>
    </location>
</feature>
<dbReference type="Proteomes" id="UP000834106">
    <property type="component" value="Chromosome 23"/>
</dbReference>
<proteinExistence type="predicted"/>
<protein>
    <submittedName>
        <fullName evidence="2">Uncharacterized protein</fullName>
    </submittedName>
</protein>
<keyword evidence="3" id="KW-1185">Reference proteome</keyword>
<feature type="compositionally biased region" description="Polar residues" evidence="1">
    <location>
        <begin position="62"/>
        <end position="71"/>
    </location>
</feature>
<name>A0AAD2EFB3_9LAMI</name>
<reference evidence="2" key="1">
    <citation type="submission" date="2023-05" db="EMBL/GenBank/DDBJ databases">
        <authorList>
            <person name="Huff M."/>
        </authorList>
    </citation>
    <scope>NUCLEOTIDE SEQUENCE</scope>
</reference>
<feature type="compositionally biased region" description="Basic residues" evidence="1">
    <location>
        <begin position="1"/>
        <end position="16"/>
    </location>
</feature>
<accession>A0AAD2EFB3</accession>
<dbReference type="AlphaFoldDB" id="A0AAD2EFB3"/>
<dbReference type="EMBL" id="OU503058">
    <property type="protein sequence ID" value="CAI9787303.1"/>
    <property type="molecule type" value="Genomic_DNA"/>
</dbReference>